<accession>A0A146GD26</accession>
<evidence type="ECO:0000313" key="5">
    <source>
        <dbReference type="EMBL" id="GAT34438.1"/>
    </source>
</evidence>
<keyword evidence="6" id="KW-1185">Reference proteome</keyword>
<gene>
    <name evidence="5" type="ORF">TSACC_22863</name>
</gene>
<evidence type="ECO:0000256" key="2">
    <source>
        <dbReference type="ARBA" id="ARBA00022898"/>
    </source>
</evidence>
<dbReference type="InterPro" id="IPR054542">
    <property type="entry name" value="Cys_met_metab_PP"/>
</dbReference>
<protein>
    <submittedName>
        <fullName evidence="5">Methionine-gamma-lyase</fullName>
    </submittedName>
</protein>
<dbReference type="FunCoup" id="A0A146GD26">
    <property type="interactions" value="491"/>
</dbReference>
<dbReference type="GO" id="GO:0005737">
    <property type="term" value="C:cytoplasm"/>
    <property type="evidence" value="ECO:0007669"/>
    <property type="project" value="TreeGrafter"/>
</dbReference>
<evidence type="ECO:0000256" key="4">
    <source>
        <dbReference type="RuleBase" id="RU362118"/>
    </source>
</evidence>
<proteinExistence type="inferred from homology"/>
<comment type="cofactor">
    <cofactor evidence="1 4">
        <name>pyridoxal 5'-phosphate</name>
        <dbReference type="ChEBI" id="CHEBI:597326"/>
    </cofactor>
</comment>
<keyword evidence="2 3" id="KW-0663">Pyridoxal phosphate</keyword>
<dbReference type="Gene3D" id="3.90.1150.10">
    <property type="entry name" value="Aspartate Aminotransferase, domain 1"/>
    <property type="match status" value="1"/>
</dbReference>
<dbReference type="CDD" id="cd00614">
    <property type="entry name" value="CGS_like"/>
    <property type="match status" value="1"/>
</dbReference>
<dbReference type="STRING" id="690879.TSACC_22863"/>
<dbReference type="Pfam" id="PF01053">
    <property type="entry name" value="Cys_Met_Meta_PP"/>
    <property type="match status" value="1"/>
</dbReference>
<dbReference type="GO" id="GO:0016846">
    <property type="term" value="F:carbon-sulfur lyase activity"/>
    <property type="evidence" value="ECO:0007669"/>
    <property type="project" value="TreeGrafter"/>
</dbReference>
<comment type="similarity">
    <text evidence="4">Belongs to the trans-sulfuration enzymes family.</text>
</comment>
<dbReference type="RefSeq" id="WP_075080067.1">
    <property type="nucleotide sequence ID" value="NZ_BDCO01000002.1"/>
</dbReference>
<feature type="modified residue" description="N6-(pyridoxal phosphate)lysine" evidence="3">
    <location>
        <position position="214"/>
    </location>
</feature>
<dbReference type="PIRSF" id="PIRSF001434">
    <property type="entry name" value="CGS"/>
    <property type="match status" value="1"/>
</dbReference>
<evidence type="ECO:0000313" key="6">
    <source>
        <dbReference type="Proteomes" id="UP000076023"/>
    </source>
</evidence>
<name>A0A146GD26_TERSA</name>
<evidence type="ECO:0000256" key="1">
    <source>
        <dbReference type="ARBA" id="ARBA00001933"/>
    </source>
</evidence>
<sequence>MSDTPQPRPPAAFATRAIHAGEHPDPVTGASAPNLVMSTTFVTEAGASFSAEDFGENTPFIYTRWGNPTIAQLERKLANLEGAEACIAFASGMSAITSLLLQTLKPGDHFILSDVSYAGTAEFARDFLPAHGVEVSRVDLSDPALLEAALRPNTRLVYAETPANPILKLTDIAAVADMAHRVGAKLAVDSTFATPIATRPLDLGADLVVHSLTKYLGGHGDAVGGAVLGRTDDLAPLRKGTGIHLGGTISPFNAWLIMRGLATLTIRMRAHEEGALAVANALENHPKVKRVIYPGLASHPQMALARRQMSNFSGMLTFQIHGDGEEVARQLSDRLHTVHYAVSLGHHRSLIFYLSTSEMLRTSFLLTPEQEAVYRSFAGDGIFRLSVGLEDPGDLIADLSQALG</sequence>
<dbReference type="PANTHER" id="PTHR11808">
    <property type="entry name" value="TRANS-SULFURATION ENZYME FAMILY MEMBER"/>
    <property type="match status" value="1"/>
</dbReference>
<dbReference type="Proteomes" id="UP000076023">
    <property type="component" value="Unassembled WGS sequence"/>
</dbReference>
<dbReference type="InterPro" id="IPR015424">
    <property type="entry name" value="PyrdxlP-dep_Trfase"/>
</dbReference>
<organism evidence="5 6">
    <name type="scientific">Terrimicrobium sacchariphilum</name>
    <dbReference type="NCBI Taxonomy" id="690879"/>
    <lineage>
        <taxon>Bacteria</taxon>
        <taxon>Pseudomonadati</taxon>
        <taxon>Verrucomicrobiota</taxon>
        <taxon>Terrimicrobiia</taxon>
        <taxon>Terrimicrobiales</taxon>
        <taxon>Terrimicrobiaceae</taxon>
        <taxon>Terrimicrobium</taxon>
    </lineage>
</organism>
<dbReference type="GO" id="GO:0030170">
    <property type="term" value="F:pyridoxal phosphate binding"/>
    <property type="evidence" value="ECO:0007669"/>
    <property type="project" value="InterPro"/>
</dbReference>
<dbReference type="FunFam" id="3.40.640.10:FF:000046">
    <property type="entry name" value="Cystathionine gamma-lyase"/>
    <property type="match status" value="1"/>
</dbReference>
<dbReference type="InterPro" id="IPR015421">
    <property type="entry name" value="PyrdxlP-dep_Trfase_major"/>
</dbReference>
<dbReference type="InterPro" id="IPR000277">
    <property type="entry name" value="Cys/Met-Metab_PyrdxlP-dep_enz"/>
</dbReference>
<evidence type="ECO:0000256" key="3">
    <source>
        <dbReference type="PIRSR" id="PIRSR001434-2"/>
    </source>
</evidence>
<dbReference type="PROSITE" id="PS00868">
    <property type="entry name" value="CYS_MET_METAB_PP"/>
    <property type="match status" value="1"/>
</dbReference>
<keyword evidence="5" id="KW-0456">Lyase</keyword>
<dbReference type="GO" id="GO:0019346">
    <property type="term" value="P:transsulfuration"/>
    <property type="evidence" value="ECO:0007669"/>
    <property type="project" value="InterPro"/>
</dbReference>
<reference evidence="6" key="1">
    <citation type="journal article" date="2017" name="Genome Announc.">
        <title>Draft Genome Sequence of Terrimicrobium sacchariphilum NM-5T, a Facultative Anaerobic Soil Bacterium of the Class Spartobacteria.</title>
        <authorList>
            <person name="Qiu Y.L."/>
            <person name="Tourlousse D.M."/>
            <person name="Matsuura N."/>
            <person name="Ohashi A."/>
            <person name="Sekiguchi Y."/>
        </authorList>
    </citation>
    <scope>NUCLEOTIDE SEQUENCE [LARGE SCALE GENOMIC DNA]</scope>
    <source>
        <strain evidence="6">NM-5</strain>
    </source>
</reference>
<dbReference type="EMBL" id="BDCO01000002">
    <property type="protein sequence ID" value="GAT34438.1"/>
    <property type="molecule type" value="Genomic_DNA"/>
</dbReference>
<dbReference type="InterPro" id="IPR015422">
    <property type="entry name" value="PyrdxlP-dep_Trfase_small"/>
</dbReference>
<dbReference type="SUPFAM" id="SSF53383">
    <property type="entry name" value="PLP-dependent transferases"/>
    <property type="match status" value="1"/>
</dbReference>
<dbReference type="OrthoDB" id="9780685at2"/>
<dbReference type="Gene3D" id="3.40.640.10">
    <property type="entry name" value="Type I PLP-dependent aspartate aminotransferase-like (Major domain)"/>
    <property type="match status" value="1"/>
</dbReference>
<dbReference type="InParanoid" id="A0A146GD26"/>
<comment type="caution">
    <text evidence="5">The sequence shown here is derived from an EMBL/GenBank/DDBJ whole genome shotgun (WGS) entry which is preliminary data.</text>
</comment>
<dbReference type="AlphaFoldDB" id="A0A146GD26"/>